<keyword evidence="2" id="KW-1185">Reference proteome</keyword>
<proteinExistence type="predicted"/>
<organism evidence="1 2">
    <name type="scientific">Tulasnella calospora MUT 4182</name>
    <dbReference type="NCBI Taxonomy" id="1051891"/>
    <lineage>
        <taxon>Eukaryota</taxon>
        <taxon>Fungi</taxon>
        <taxon>Dikarya</taxon>
        <taxon>Basidiomycota</taxon>
        <taxon>Agaricomycotina</taxon>
        <taxon>Agaricomycetes</taxon>
        <taxon>Cantharellales</taxon>
        <taxon>Tulasnellaceae</taxon>
        <taxon>Tulasnella</taxon>
    </lineage>
</organism>
<gene>
    <name evidence="1" type="ORF">M407DRAFT_34062</name>
</gene>
<sequence length="59" mass="6780">MSLYLRERHSNAKLGTAMDVSAYLERDVRARRQSHDSSYLGGSTAVARPLRFQMQIMSY</sequence>
<accession>A0A0C3Q190</accession>
<protein>
    <submittedName>
        <fullName evidence="1">Uncharacterized protein</fullName>
    </submittedName>
</protein>
<reference evidence="1 2" key="1">
    <citation type="submission" date="2014-04" db="EMBL/GenBank/DDBJ databases">
        <authorList>
            <consortium name="DOE Joint Genome Institute"/>
            <person name="Kuo A."/>
            <person name="Girlanda M."/>
            <person name="Perotto S."/>
            <person name="Kohler A."/>
            <person name="Nagy L.G."/>
            <person name="Floudas D."/>
            <person name="Copeland A."/>
            <person name="Barry K.W."/>
            <person name="Cichocki N."/>
            <person name="Veneault-Fourrey C."/>
            <person name="LaButti K."/>
            <person name="Lindquist E.A."/>
            <person name="Lipzen A."/>
            <person name="Lundell T."/>
            <person name="Morin E."/>
            <person name="Murat C."/>
            <person name="Sun H."/>
            <person name="Tunlid A."/>
            <person name="Henrissat B."/>
            <person name="Grigoriev I.V."/>
            <person name="Hibbett D.S."/>
            <person name="Martin F."/>
            <person name="Nordberg H.P."/>
            <person name="Cantor M.N."/>
            <person name="Hua S.X."/>
        </authorList>
    </citation>
    <scope>NUCLEOTIDE SEQUENCE [LARGE SCALE GENOMIC DNA]</scope>
    <source>
        <strain evidence="1 2">MUT 4182</strain>
    </source>
</reference>
<dbReference type="AlphaFoldDB" id="A0A0C3Q190"/>
<evidence type="ECO:0000313" key="1">
    <source>
        <dbReference type="EMBL" id="KIO16286.1"/>
    </source>
</evidence>
<reference evidence="2" key="2">
    <citation type="submission" date="2015-01" db="EMBL/GenBank/DDBJ databases">
        <title>Evolutionary Origins and Diversification of the Mycorrhizal Mutualists.</title>
        <authorList>
            <consortium name="DOE Joint Genome Institute"/>
            <consortium name="Mycorrhizal Genomics Consortium"/>
            <person name="Kohler A."/>
            <person name="Kuo A."/>
            <person name="Nagy L.G."/>
            <person name="Floudas D."/>
            <person name="Copeland A."/>
            <person name="Barry K.W."/>
            <person name="Cichocki N."/>
            <person name="Veneault-Fourrey C."/>
            <person name="LaButti K."/>
            <person name="Lindquist E.A."/>
            <person name="Lipzen A."/>
            <person name="Lundell T."/>
            <person name="Morin E."/>
            <person name="Murat C."/>
            <person name="Riley R."/>
            <person name="Ohm R."/>
            <person name="Sun H."/>
            <person name="Tunlid A."/>
            <person name="Henrissat B."/>
            <person name="Grigoriev I.V."/>
            <person name="Hibbett D.S."/>
            <person name="Martin F."/>
        </authorList>
    </citation>
    <scope>NUCLEOTIDE SEQUENCE [LARGE SCALE GENOMIC DNA]</scope>
    <source>
        <strain evidence="2">MUT 4182</strain>
    </source>
</reference>
<dbReference type="HOGENOM" id="CLU_2962619_0_0_1"/>
<evidence type="ECO:0000313" key="2">
    <source>
        <dbReference type="Proteomes" id="UP000054248"/>
    </source>
</evidence>
<name>A0A0C3Q190_9AGAM</name>
<dbReference type="EMBL" id="KN823607">
    <property type="protein sequence ID" value="KIO16286.1"/>
    <property type="molecule type" value="Genomic_DNA"/>
</dbReference>
<dbReference type="Proteomes" id="UP000054248">
    <property type="component" value="Unassembled WGS sequence"/>
</dbReference>